<organism evidence="6 7">
    <name type="scientific">Evansella vedderi</name>
    <dbReference type="NCBI Taxonomy" id="38282"/>
    <lineage>
        <taxon>Bacteria</taxon>
        <taxon>Bacillati</taxon>
        <taxon>Bacillota</taxon>
        <taxon>Bacilli</taxon>
        <taxon>Bacillales</taxon>
        <taxon>Bacillaceae</taxon>
        <taxon>Evansella</taxon>
    </lineage>
</organism>
<evidence type="ECO:0000256" key="3">
    <source>
        <dbReference type="SAM" id="MobiDB-lite"/>
    </source>
</evidence>
<feature type="signal peptide" evidence="4">
    <location>
        <begin position="1"/>
        <end position="21"/>
    </location>
</feature>
<dbReference type="InterPro" id="IPR028081">
    <property type="entry name" value="Leu-bd"/>
</dbReference>
<feature type="region of interest" description="Disordered" evidence="3">
    <location>
        <begin position="28"/>
        <end position="56"/>
    </location>
</feature>
<dbReference type="EMBL" id="JAUSUG010000021">
    <property type="protein sequence ID" value="MDQ0256913.1"/>
    <property type="molecule type" value="Genomic_DNA"/>
</dbReference>
<dbReference type="PANTHER" id="PTHR30483">
    <property type="entry name" value="LEUCINE-SPECIFIC-BINDING PROTEIN"/>
    <property type="match status" value="1"/>
</dbReference>
<comment type="caution">
    <text evidence="6">The sequence shown here is derived from an EMBL/GenBank/DDBJ whole genome shotgun (WGS) entry which is preliminary data.</text>
</comment>
<feature type="compositionally biased region" description="Low complexity" evidence="3">
    <location>
        <begin position="30"/>
        <end position="42"/>
    </location>
</feature>
<feature type="chain" id="PRO_5045370486" evidence="4">
    <location>
        <begin position="22"/>
        <end position="427"/>
    </location>
</feature>
<evidence type="ECO:0000313" key="7">
    <source>
        <dbReference type="Proteomes" id="UP001230005"/>
    </source>
</evidence>
<evidence type="ECO:0000256" key="2">
    <source>
        <dbReference type="ARBA" id="ARBA00022729"/>
    </source>
</evidence>
<dbReference type="PANTHER" id="PTHR30483:SF6">
    <property type="entry name" value="PERIPLASMIC BINDING PROTEIN OF ABC TRANSPORTER FOR NATURAL AMINO ACIDS"/>
    <property type="match status" value="1"/>
</dbReference>
<name>A0ABU0A2J8_9BACI</name>
<sequence length="427" mass="46039">MKSIFRSWVVVLLSVLFMLLAACGDEDVNTESTSGESGNGSEQMGDGDGDEKDGVAEATGDPIKIGILTSQTGILEAYGHQMIKGFEIGLEYATNGTRAVNGRPIEIIIRDTQTDPQVAVQQATELYENEEVDILVGAASSGDTLAVLPLAEVYERIMIVEPAVADSITGSEWNPYIFRTGRNSSQDAVAGAAAIASEGTEIAILAPNYAYGLDGAEAFREAAEALGAKIVLEEFPATDATDFTANIQRIIDTKPEYLFVIWAGANSPWQALEEMGVQERGITISTGAPDIAALYTMDALVGMEGFTVYHYTLPNNSVNDFLVEEHKKRHNGEAPDLFTAGGMASAMAAIEALTKTNGDTNADVLREAMKGMSFETPKGTMIFREEDHQALQVLYAIELQDHPDYDYPLPVLIRELSPEETAPPIRN</sequence>
<accession>A0ABU0A2J8</accession>
<evidence type="ECO:0000259" key="5">
    <source>
        <dbReference type="Pfam" id="PF13458"/>
    </source>
</evidence>
<keyword evidence="7" id="KW-1185">Reference proteome</keyword>
<dbReference type="InterPro" id="IPR028082">
    <property type="entry name" value="Peripla_BP_I"/>
</dbReference>
<dbReference type="Proteomes" id="UP001230005">
    <property type="component" value="Unassembled WGS sequence"/>
</dbReference>
<evidence type="ECO:0000256" key="1">
    <source>
        <dbReference type="ARBA" id="ARBA00010062"/>
    </source>
</evidence>
<evidence type="ECO:0000313" key="6">
    <source>
        <dbReference type="EMBL" id="MDQ0256913.1"/>
    </source>
</evidence>
<dbReference type="SUPFAM" id="SSF53822">
    <property type="entry name" value="Periplasmic binding protein-like I"/>
    <property type="match status" value="1"/>
</dbReference>
<dbReference type="PROSITE" id="PS51257">
    <property type="entry name" value="PROKAR_LIPOPROTEIN"/>
    <property type="match status" value="1"/>
</dbReference>
<feature type="domain" description="Leucine-binding protein" evidence="5">
    <location>
        <begin position="62"/>
        <end position="400"/>
    </location>
</feature>
<comment type="similarity">
    <text evidence="1">Belongs to the leucine-binding protein family.</text>
</comment>
<keyword evidence="2 4" id="KW-0732">Signal</keyword>
<proteinExistence type="inferred from homology"/>
<dbReference type="CDD" id="cd06328">
    <property type="entry name" value="PBP1_SBP-like"/>
    <property type="match status" value="1"/>
</dbReference>
<dbReference type="Pfam" id="PF13458">
    <property type="entry name" value="Peripla_BP_6"/>
    <property type="match status" value="1"/>
</dbReference>
<reference evidence="6 7" key="1">
    <citation type="submission" date="2023-07" db="EMBL/GenBank/DDBJ databases">
        <title>Genomic Encyclopedia of Type Strains, Phase IV (KMG-IV): sequencing the most valuable type-strain genomes for metagenomic binning, comparative biology and taxonomic classification.</title>
        <authorList>
            <person name="Goeker M."/>
        </authorList>
    </citation>
    <scope>NUCLEOTIDE SEQUENCE [LARGE SCALE GENOMIC DNA]</scope>
    <source>
        <strain evidence="6 7">DSM 9768</strain>
    </source>
</reference>
<dbReference type="RefSeq" id="WP_307329788.1">
    <property type="nucleotide sequence ID" value="NZ_JAUSUG010000021.1"/>
</dbReference>
<protein>
    <submittedName>
        <fullName evidence="6">Branched-chain amino acid transport system substrate-binding protein</fullName>
    </submittedName>
</protein>
<dbReference type="Gene3D" id="3.40.50.2300">
    <property type="match status" value="2"/>
</dbReference>
<gene>
    <name evidence="6" type="ORF">J2S74_004358</name>
</gene>
<dbReference type="InterPro" id="IPR051010">
    <property type="entry name" value="BCAA_transport"/>
</dbReference>
<evidence type="ECO:0000256" key="4">
    <source>
        <dbReference type="SAM" id="SignalP"/>
    </source>
</evidence>